<feature type="compositionally biased region" description="Basic and acidic residues" evidence="2">
    <location>
        <begin position="945"/>
        <end position="959"/>
    </location>
</feature>
<dbReference type="CDD" id="cd06729">
    <property type="entry name" value="PDZ3_ZO1-like_domain"/>
    <property type="match status" value="1"/>
</dbReference>
<feature type="region of interest" description="Disordered" evidence="2">
    <location>
        <begin position="190"/>
        <end position="354"/>
    </location>
</feature>
<feature type="compositionally biased region" description="Polar residues" evidence="2">
    <location>
        <begin position="1231"/>
        <end position="1253"/>
    </location>
</feature>
<feature type="domain" description="ZU5" evidence="5">
    <location>
        <begin position="1582"/>
        <end position="1727"/>
    </location>
</feature>
<dbReference type="SMART" id="SM00228">
    <property type="entry name" value="PDZ"/>
    <property type="match status" value="3"/>
</dbReference>
<dbReference type="Pfam" id="PF00625">
    <property type="entry name" value="Guanylate_kin"/>
    <property type="match status" value="1"/>
</dbReference>
<dbReference type="GO" id="GO:0098609">
    <property type="term" value="P:cell-cell adhesion"/>
    <property type="evidence" value="ECO:0000318"/>
    <property type="project" value="GO_Central"/>
</dbReference>
<feature type="compositionally biased region" description="Polar residues" evidence="2">
    <location>
        <begin position="1022"/>
        <end position="1038"/>
    </location>
</feature>
<reference evidence="6 7" key="1">
    <citation type="journal article" date="2008" name="Nature">
        <title>The Trichoplax genome and the nature of placozoans.</title>
        <authorList>
            <person name="Srivastava M."/>
            <person name="Begovic E."/>
            <person name="Chapman J."/>
            <person name="Putnam N.H."/>
            <person name="Hellsten U."/>
            <person name="Kawashima T."/>
            <person name="Kuo A."/>
            <person name="Mitros T."/>
            <person name="Salamov A."/>
            <person name="Carpenter M.L."/>
            <person name="Signorovitch A.Y."/>
            <person name="Moreno M.A."/>
            <person name="Kamm K."/>
            <person name="Grimwood J."/>
            <person name="Schmutz J."/>
            <person name="Shapiro H."/>
            <person name="Grigoriev I.V."/>
            <person name="Buss L.W."/>
            <person name="Schierwater B."/>
            <person name="Dellaporta S.L."/>
            <person name="Rokhsar D.S."/>
        </authorList>
    </citation>
    <scope>NUCLEOTIDE SEQUENCE [LARGE SCALE GENOMIC DNA]</scope>
    <source>
        <strain evidence="6 7">Grell-BS-1999</strain>
    </source>
</reference>
<dbReference type="InterPro" id="IPR036028">
    <property type="entry name" value="SH3-like_dom_sf"/>
</dbReference>
<dbReference type="InterPro" id="IPR008145">
    <property type="entry name" value="GK/Ca_channel_bsu"/>
</dbReference>
<feature type="region of interest" description="Disordered" evidence="2">
    <location>
        <begin position="945"/>
        <end position="1384"/>
    </location>
</feature>
<name>B3S7T9_TRIAD</name>
<dbReference type="InterPro" id="IPR001478">
    <property type="entry name" value="PDZ"/>
</dbReference>
<feature type="compositionally biased region" description="Polar residues" evidence="2">
    <location>
        <begin position="1292"/>
        <end position="1305"/>
    </location>
</feature>
<feature type="region of interest" description="Disordered" evidence="2">
    <location>
        <begin position="1424"/>
        <end position="1448"/>
    </location>
</feature>
<dbReference type="PANTHER" id="PTHR13865:SF28">
    <property type="entry name" value="POLYCHAETOID, ISOFORM O"/>
    <property type="match status" value="1"/>
</dbReference>
<dbReference type="STRING" id="10228.B3S7T9"/>
<dbReference type="InParanoid" id="B3S7T9"/>
<sequence length="1727" mass="192837">MAKITNDSKYEMIQVVIEKPPLMNSCGFAVTGGIDNPYSEDQSVGIIVKEVLKGGPADGKLRRKDHLIKVNHVSLANVTHAFAVKTLKETGQRVDILLKRKKELVALNSLTGRKVRIFRSIDPRLSGFGLKLCSQVVARRVTIGGPASDARINEGDIIQEINGTKVENMSIAVLENLMSQSDSVELVIASHPSRSEKNPIKTSSAIIPSKSSPGGLNVISHTSREAKSSTEIQSISRNTTYSSPPVQLINKKRESERPSRHKSKLQLSLGNTKQGTNQDINTNTSFDEAPSSSRQQELAETNSQPLQVSPRSNTATPTSTQLSPMPLPEVVDSTPKKSNAEDKAKSRCSSDDENATSRLIKFRKETNLCIQIAGGNDVGIFVASVKKDSPAEINGLKAGDEIIQANGIELKKLTREEAVLVLLDLGSGISLLAKHKPRRYTEIRDSPGDSFYIRCNFDYDGIALNELTFKKGEIFHVRDTMYNGVIGSWQAQRVDCRGVEKDYGIIPNQARGEQIALSQGQQKVRTAQRTAGSVIKKRIKKKVDRLRRHTVQVSMPSAEKKLHEGNSLIDVPAYDKVLLREANFVRPVVILGPIADVVLKKLLEDTPEKFEPPVITDKKGIRISDIKNVTKKNKHCIFEVEMSSLYKLTCAHLYPIVIYTYPHSRYVLRDLMIDFKGYSNEHAAKQSRKLYEKMLLEQQENKHLFTDEIMMYLGNSWLMAVKNSITKQQFEPIWMLEDQAAENDDELLLLRQKLRTLSQLSANQSIPNLRRTHSLSSKSLDEDINRFVPRSISEQNMKGLEIKKDEDGNLNPGNPNLPERAYPEVFDTDKNEDKAKEKENEVSLRKPQAINLEKWPRKRDSRQQSRKRGLSASLGWGSENSNPNSPMSETIPSKSVQTPTDHDSHPIEPHPIVHERVKKTSAIAEAEAISVDILPSHIRPEDIFTVHESDLVPQRDQDPKTSSNDLPNKSMSNNEPLLKEKPAVDETKVKPSEQSSSQEKPSGKLLIKEKSANPSLSEEKSNIPSSNEGKLSSQTPSNDKFPDILHSRRSSDSPRNTNNKRQDVADGTKPQQIPSKGTFGYARSNSRQKLFPEGKGQVNATNKVTITATAFRRTKQDIQSGKRGVVISTGRRKLNGPTQNSSSASLPLNNPPTEDEKNPPNGNENLKTEVPNMSERDIDDGANKLVAPKPSEHSPGDKIQETRNQENMDSFHDKVEPKFNNEELESKRNLHNQNSAIKNEPSIDTRSLSSSPETSDDDHTKERESNDDRVTQEDMQVVSDDPQAMIERSMEDTSSNALPSQQPHQAENGYSHLYDENIEVAELEDEHSVPQYEEMIEENVSSDNDDQPLDFDSKDSDHHLQETTSDIVEETYEESYASPDNETIKSIHYDDENIPDDNEDESAAVESIVDLSSIADVDDLNYDAESDASDHSTLTPDEMSDHSMEEDNDRTPLKFYDHSDTSINGLIQHSNDIYQLNKHDNNRYLSRLDNNYLHNSMEKKIKNTQEMNDPADATRSHADSLSTVTSYRTADEMSFITADGYSTDEQCESFIRKNSENGIDSSMASSSYMSSEFFTDDETVLATAHGVFTSAGGTLSCASSDVRIIIPPGAIPEGVEQDLYFKVYQDQRDSPSPVDKGKGEQLLSPLVMCGPSGIEFMKSVEVRVPHAIAAPNGNDFSFTLKTSDDTEGGVSQWSNLMLVQGTEKRHKDDNENYQIHKEFISIHIDHF</sequence>
<feature type="domain" description="PDZ" evidence="4">
    <location>
        <begin position="356"/>
        <end position="437"/>
    </location>
</feature>
<dbReference type="CTD" id="6757532"/>
<evidence type="ECO:0000256" key="2">
    <source>
        <dbReference type="SAM" id="MobiDB-lite"/>
    </source>
</evidence>
<feature type="compositionally biased region" description="Basic and acidic residues" evidence="2">
    <location>
        <begin position="1257"/>
        <end position="1272"/>
    </location>
</feature>
<dbReference type="GO" id="GO:0050839">
    <property type="term" value="F:cell adhesion molecule binding"/>
    <property type="evidence" value="ECO:0000318"/>
    <property type="project" value="GO_Central"/>
</dbReference>
<protein>
    <recommendedName>
        <fullName evidence="8">Tight junction protein ZO-1</fullName>
    </recommendedName>
</protein>
<dbReference type="HOGENOM" id="CLU_001538_1_0_1"/>
<dbReference type="PROSITE" id="PS51145">
    <property type="entry name" value="ZU5"/>
    <property type="match status" value="1"/>
</dbReference>
<feature type="domain" description="Guanylate kinase-like" evidence="3">
    <location>
        <begin position="620"/>
        <end position="726"/>
    </location>
</feature>
<dbReference type="SMART" id="SM00072">
    <property type="entry name" value="GuKc"/>
    <property type="match status" value="1"/>
</dbReference>
<feature type="compositionally biased region" description="Basic and acidic residues" evidence="2">
    <location>
        <begin position="334"/>
        <end position="350"/>
    </location>
</feature>
<dbReference type="Pfam" id="PF07653">
    <property type="entry name" value="SH3_2"/>
    <property type="match status" value="1"/>
</dbReference>
<evidence type="ECO:0000259" key="3">
    <source>
        <dbReference type="PROSITE" id="PS50052"/>
    </source>
</evidence>
<feature type="compositionally biased region" description="Basic and acidic residues" evidence="2">
    <location>
        <begin position="1040"/>
        <end position="1052"/>
    </location>
</feature>
<organism evidence="6 7">
    <name type="scientific">Trichoplax adhaerens</name>
    <name type="common">Trichoplax reptans</name>
    <dbReference type="NCBI Taxonomy" id="10228"/>
    <lineage>
        <taxon>Eukaryota</taxon>
        <taxon>Metazoa</taxon>
        <taxon>Placozoa</taxon>
        <taxon>Uniplacotomia</taxon>
        <taxon>Trichoplacea</taxon>
        <taxon>Trichoplacidae</taxon>
        <taxon>Trichoplax</taxon>
    </lineage>
</organism>
<dbReference type="InterPro" id="IPR008144">
    <property type="entry name" value="Guanylate_kin-like_dom"/>
</dbReference>
<dbReference type="PhylomeDB" id="B3S7T9"/>
<dbReference type="eggNOG" id="KOG3580">
    <property type="taxonomic scope" value="Eukaryota"/>
</dbReference>
<dbReference type="PROSITE" id="PS50052">
    <property type="entry name" value="GUANYLATE_KINASE_2"/>
    <property type="match status" value="1"/>
</dbReference>
<dbReference type="Pfam" id="PF00791">
    <property type="entry name" value="ZU5"/>
    <property type="match status" value="1"/>
</dbReference>
<feature type="compositionally biased region" description="Basic and acidic residues" evidence="2">
    <location>
        <begin position="827"/>
        <end position="844"/>
    </location>
</feature>
<evidence type="ECO:0000313" key="7">
    <source>
        <dbReference type="Proteomes" id="UP000009022"/>
    </source>
</evidence>
<evidence type="ECO:0008006" key="8">
    <source>
        <dbReference type="Google" id="ProtNLM"/>
    </source>
</evidence>
<dbReference type="PANTHER" id="PTHR13865">
    <property type="entry name" value="TIGHT JUNCTION PROTEIN"/>
    <property type="match status" value="1"/>
</dbReference>
<dbReference type="RefSeq" id="XP_002116319.1">
    <property type="nucleotide sequence ID" value="XM_002116283.1"/>
</dbReference>
<dbReference type="Pfam" id="PF00595">
    <property type="entry name" value="PDZ"/>
    <property type="match status" value="3"/>
</dbReference>
<feature type="compositionally biased region" description="Basic and acidic residues" evidence="2">
    <location>
        <begin position="1006"/>
        <end position="1021"/>
    </location>
</feature>
<gene>
    <name evidence="6" type="ORF">TRIADDRAFT_60291</name>
</gene>
<feature type="compositionally biased region" description="Polar residues" evidence="2">
    <location>
        <begin position="1098"/>
        <end position="1108"/>
    </location>
</feature>
<dbReference type="InterPro" id="IPR001452">
    <property type="entry name" value="SH3_domain"/>
</dbReference>
<feature type="compositionally biased region" description="Basic residues" evidence="2">
    <location>
        <begin position="856"/>
        <end position="869"/>
    </location>
</feature>
<feature type="compositionally biased region" description="Polar residues" evidence="2">
    <location>
        <begin position="229"/>
        <end position="245"/>
    </location>
</feature>
<dbReference type="GO" id="GO:0045216">
    <property type="term" value="P:cell-cell junction organization"/>
    <property type="evidence" value="ECO:0000318"/>
    <property type="project" value="GO_Central"/>
</dbReference>
<feature type="compositionally biased region" description="Low complexity" evidence="2">
    <location>
        <begin position="878"/>
        <end position="889"/>
    </location>
</feature>
<dbReference type="GeneID" id="6757532"/>
<feature type="compositionally biased region" description="Basic and acidic residues" evidence="2">
    <location>
        <begin position="1351"/>
        <end position="1361"/>
    </location>
</feature>
<dbReference type="InterPro" id="IPR027417">
    <property type="entry name" value="P-loop_NTPase"/>
</dbReference>
<dbReference type="SMART" id="SM00218">
    <property type="entry name" value="ZU5"/>
    <property type="match status" value="1"/>
</dbReference>
<dbReference type="SUPFAM" id="SSF50044">
    <property type="entry name" value="SH3-domain"/>
    <property type="match status" value="1"/>
</dbReference>
<keyword evidence="7" id="KW-1185">Reference proteome</keyword>
<dbReference type="Gene3D" id="2.30.30.40">
    <property type="entry name" value="SH3 Domains"/>
    <property type="match status" value="1"/>
</dbReference>
<feature type="compositionally biased region" description="Acidic residues" evidence="2">
    <location>
        <begin position="1316"/>
        <end position="1325"/>
    </location>
</feature>
<dbReference type="InterPro" id="IPR000906">
    <property type="entry name" value="ZU5_dom"/>
</dbReference>
<dbReference type="EMBL" id="DS985254">
    <property type="protein sequence ID" value="EDV21352.1"/>
    <property type="molecule type" value="Genomic_DNA"/>
</dbReference>
<feature type="compositionally biased region" description="Polar residues" evidence="2">
    <location>
        <begin position="960"/>
        <end position="975"/>
    </location>
</feature>
<dbReference type="Gene3D" id="2.60.220.30">
    <property type="match status" value="1"/>
</dbReference>
<dbReference type="GO" id="GO:0150105">
    <property type="term" value="P:protein localization to cell-cell junction"/>
    <property type="evidence" value="ECO:0000318"/>
    <property type="project" value="GO_Central"/>
</dbReference>
<feature type="domain" description="PDZ" evidence="4">
    <location>
        <begin position="14"/>
        <end position="102"/>
    </location>
</feature>
<dbReference type="PROSITE" id="PS50106">
    <property type="entry name" value="PDZ"/>
    <property type="match status" value="3"/>
</dbReference>
<accession>B3S7T9</accession>
<evidence type="ECO:0000256" key="1">
    <source>
        <dbReference type="ARBA" id="ARBA00022443"/>
    </source>
</evidence>
<dbReference type="SUPFAM" id="SSF52540">
    <property type="entry name" value="P-loop containing nucleoside triphosphate hydrolases"/>
    <property type="match status" value="1"/>
</dbReference>
<dbReference type="Gene3D" id="2.30.42.10">
    <property type="match status" value="3"/>
</dbReference>
<dbReference type="Proteomes" id="UP000009022">
    <property type="component" value="Unassembled WGS sequence"/>
</dbReference>
<evidence type="ECO:0000259" key="5">
    <source>
        <dbReference type="PROSITE" id="PS51145"/>
    </source>
</evidence>
<dbReference type="OrthoDB" id="418634at2759"/>
<dbReference type="OMA" id="QPVHRID"/>
<feature type="region of interest" description="Disordered" evidence="2">
    <location>
        <begin position="796"/>
        <end position="919"/>
    </location>
</feature>
<dbReference type="Gene3D" id="3.40.50.300">
    <property type="entry name" value="P-loop containing nucleotide triphosphate hydrolases"/>
    <property type="match status" value="1"/>
</dbReference>
<feature type="compositionally biased region" description="Basic and acidic residues" evidence="2">
    <location>
        <begin position="1190"/>
        <end position="1228"/>
    </location>
</feature>
<dbReference type="GO" id="GO:0005923">
    <property type="term" value="C:bicellular tight junction"/>
    <property type="evidence" value="ECO:0000318"/>
    <property type="project" value="GO_Central"/>
</dbReference>
<evidence type="ECO:0000259" key="4">
    <source>
        <dbReference type="PROSITE" id="PS50106"/>
    </source>
</evidence>
<feature type="compositionally biased region" description="Basic and acidic residues" evidence="2">
    <location>
        <begin position="1439"/>
        <end position="1448"/>
    </location>
</feature>
<dbReference type="KEGG" id="tad:TRIADDRAFT_60291"/>
<feature type="compositionally biased region" description="Basic and acidic residues" evidence="2">
    <location>
        <begin position="900"/>
        <end position="915"/>
    </location>
</feature>
<proteinExistence type="predicted"/>
<dbReference type="SUPFAM" id="SSF50156">
    <property type="entry name" value="PDZ domain-like"/>
    <property type="match status" value="3"/>
</dbReference>
<feature type="domain" description="PDZ" evidence="4">
    <location>
        <begin position="114"/>
        <end position="170"/>
    </location>
</feature>
<feature type="compositionally biased region" description="Low complexity" evidence="2">
    <location>
        <begin position="1140"/>
        <end position="1152"/>
    </location>
</feature>
<feature type="compositionally biased region" description="Polar residues" evidence="2">
    <location>
        <begin position="200"/>
        <end position="214"/>
    </location>
</feature>
<dbReference type="CDD" id="cd11859">
    <property type="entry name" value="SH3_ZO"/>
    <property type="match status" value="1"/>
</dbReference>
<evidence type="ECO:0000313" key="6">
    <source>
        <dbReference type="EMBL" id="EDV21352.1"/>
    </source>
</evidence>
<keyword evidence="1" id="KW-0728">SH3 domain</keyword>
<feature type="compositionally biased region" description="Low complexity" evidence="2">
    <location>
        <begin position="809"/>
        <end position="818"/>
    </location>
</feature>
<feature type="compositionally biased region" description="Polar residues" evidence="2">
    <location>
        <begin position="890"/>
        <end position="899"/>
    </location>
</feature>
<feature type="compositionally biased region" description="Polar residues" evidence="2">
    <location>
        <begin position="265"/>
        <end position="323"/>
    </location>
</feature>
<dbReference type="GO" id="GO:0005886">
    <property type="term" value="C:plasma membrane"/>
    <property type="evidence" value="ECO:0000318"/>
    <property type="project" value="GO_Central"/>
</dbReference>
<dbReference type="InterPro" id="IPR036034">
    <property type="entry name" value="PDZ_sf"/>
</dbReference>
<dbReference type="FunCoup" id="B3S7T9">
    <property type="interactions" value="1619"/>
</dbReference>
<feature type="compositionally biased region" description="Basic and acidic residues" evidence="2">
    <location>
        <begin position="977"/>
        <end position="991"/>
    </location>
</feature>